<dbReference type="GO" id="GO:0005886">
    <property type="term" value="C:plasma membrane"/>
    <property type="evidence" value="ECO:0007669"/>
    <property type="project" value="TreeGrafter"/>
</dbReference>
<sequence length="230" mass="26171">MEDEPDLTFIGASLLILVVASILFIVGLSTPYFSETKQDTYRTYNGLWKHCLDRMGKNEMECEETVNNVTEAKDLLKVCKAMLIFGLLAILTSAFCVAFSLCLRCKPHERRILRICGIVTTFFAVVFILIGIVVYPDIARDVVPGNFEPYYGSSYTLCVVAISIQYQIILIKHSDDEEDTWMRNLLGISQSPLVENEPLPELYYEDEDFQSKINLENNPSSSNAYYLNMK</sequence>
<dbReference type="InterPro" id="IPR050579">
    <property type="entry name" value="PMP-22/EMP/MP20-like"/>
</dbReference>
<evidence type="ECO:0000256" key="5">
    <source>
        <dbReference type="SAM" id="Phobius"/>
    </source>
</evidence>
<protein>
    <submittedName>
        <fullName evidence="6">Uncharacterized protein</fullName>
    </submittedName>
</protein>
<evidence type="ECO:0000313" key="6">
    <source>
        <dbReference type="EMBL" id="CAC5395748.1"/>
    </source>
</evidence>
<feature type="transmembrane region" description="Helical" evidence="5">
    <location>
        <begin position="150"/>
        <end position="171"/>
    </location>
</feature>
<dbReference type="InterPro" id="IPR017974">
    <property type="entry name" value="Claudin_CS"/>
</dbReference>
<accession>A0A6J8CH08</accession>
<dbReference type="Proteomes" id="UP000507470">
    <property type="component" value="Unassembled WGS sequence"/>
</dbReference>
<evidence type="ECO:0000313" key="7">
    <source>
        <dbReference type="Proteomes" id="UP000507470"/>
    </source>
</evidence>
<feature type="transmembrane region" description="Helical" evidence="5">
    <location>
        <begin position="81"/>
        <end position="103"/>
    </location>
</feature>
<dbReference type="EMBL" id="CACVKT020005565">
    <property type="protein sequence ID" value="CAC5395748.1"/>
    <property type="molecule type" value="Genomic_DNA"/>
</dbReference>
<feature type="transmembrane region" description="Helical" evidence="5">
    <location>
        <begin position="115"/>
        <end position="138"/>
    </location>
</feature>
<keyword evidence="4 5" id="KW-0472">Membrane</keyword>
<dbReference type="Pfam" id="PF10242">
    <property type="entry name" value="L_HMGIC_fpl"/>
    <property type="match status" value="1"/>
</dbReference>
<dbReference type="PANTHER" id="PTHR10671:SF108">
    <property type="entry name" value="CLAUDIN FAMILY PROTEIN-RELATED"/>
    <property type="match status" value="1"/>
</dbReference>
<evidence type="ECO:0000256" key="2">
    <source>
        <dbReference type="ARBA" id="ARBA00022692"/>
    </source>
</evidence>
<comment type="subcellular location">
    <subcellularLocation>
        <location evidence="1">Membrane</location>
        <topology evidence="1">Multi-pass membrane protein</topology>
    </subcellularLocation>
</comment>
<evidence type="ECO:0000256" key="4">
    <source>
        <dbReference type="ARBA" id="ARBA00023136"/>
    </source>
</evidence>
<proteinExistence type="predicted"/>
<evidence type="ECO:0000256" key="3">
    <source>
        <dbReference type="ARBA" id="ARBA00022989"/>
    </source>
</evidence>
<reference evidence="6 7" key="1">
    <citation type="submission" date="2020-06" db="EMBL/GenBank/DDBJ databases">
        <authorList>
            <person name="Li R."/>
            <person name="Bekaert M."/>
        </authorList>
    </citation>
    <scope>NUCLEOTIDE SEQUENCE [LARGE SCALE GENOMIC DNA]</scope>
    <source>
        <strain evidence="7">wild</strain>
    </source>
</reference>
<dbReference type="AlphaFoldDB" id="A0A6J8CH08"/>
<keyword evidence="3 5" id="KW-1133">Transmembrane helix</keyword>
<dbReference type="PANTHER" id="PTHR10671">
    <property type="entry name" value="EPITHELIAL MEMBRANE PROTEIN-RELATED"/>
    <property type="match status" value="1"/>
</dbReference>
<dbReference type="PROSITE" id="PS01346">
    <property type="entry name" value="CLAUDIN"/>
    <property type="match status" value="1"/>
</dbReference>
<gene>
    <name evidence="6" type="ORF">MCOR_30386</name>
</gene>
<feature type="transmembrane region" description="Helical" evidence="5">
    <location>
        <begin position="7"/>
        <end position="28"/>
    </location>
</feature>
<keyword evidence="2 5" id="KW-0812">Transmembrane</keyword>
<evidence type="ECO:0000256" key="1">
    <source>
        <dbReference type="ARBA" id="ARBA00004141"/>
    </source>
</evidence>
<name>A0A6J8CH08_MYTCO</name>
<keyword evidence="7" id="KW-1185">Reference proteome</keyword>
<dbReference type="InterPro" id="IPR019372">
    <property type="entry name" value="LHFPL"/>
</dbReference>
<organism evidence="6 7">
    <name type="scientific">Mytilus coruscus</name>
    <name type="common">Sea mussel</name>
    <dbReference type="NCBI Taxonomy" id="42192"/>
    <lineage>
        <taxon>Eukaryota</taxon>
        <taxon>Metazoa</taxon>
        <taxon>Spiralia</taxon>
        <taxon>Lophotrochozoa</taxon>
        <taxon>Mollusca</taxon>
        <taxon>Bivalvia</taxon>
        <taxon>Autobranchia</taxon>
        <taxon>Pteriomorphia</taxon>
        <taxon>Mytilida</taxon>
        <taxon>Mytiloidea</taxon>
        <taxon>Mytilidae</taxon>
        <taxon>Mytilinae</taxon>
        <taxon>Mytilus</taxon>
    </lineage>
</organism>
<dbReference type="Gene3D" id="1.20.140.150">
    <property type="match status" value="1"/>
</dbReference>
<dbReference type="OrthoDB" id="6150805at2759"/>